<dbReference type="PANTHER" id="PTHR42973">
    <property type="entry name" value="BINDING OXIDOREDUCTASE, PUTATIVE (AFU_ORTHOLOGUE AFUA_1G17690)-RELATED"/>
    <property type="match status" value="1"/>
</dbReference>
<keyword evidence="2" id="KW-0285">Flavoprotein</keyword>
<dbReference type="InterPro" id="IPR050416">
    <property type="entry name" value="FAD-linked_Oxidoreductase"/>
</dbReference>
<dbReference type="GO" id="GO:0016491">
    <property type="term" value="F:oxidoreductase activity"/>
    <property type="evidence" value="ECO:0007669"/>
    <property type="project" value="UniProtKB-KW"/>
</dbReference>
<keyword evidence="4" id="KW-0560">Oxidoreductase</keyword>
<dbReference type="InterPro" id="IPR027417">
    <property type="entry name" value="P-loop_NTPase"/>
</dbReference>
<dbReference type="SUPFAM" id="SSF53271">
    <property type="entry name" value="PRTase-like"/>
    <property type="match status" value="1"/>
</dbReference>
<dbReference type="Proteomes" id="UP000770015">
    <property type="component" value="Unassembled WGS sequence"/>
</dbReference>
<feature type="domain" description="FAD-binding PCMH-type" evidence="5">
    <location>
        <begin position="291"/>
        <end position="481"/>
    </location>
</feature>
<dbReference type="Pfam" id="PF01565">
    <property type="entry name" value="FAD_binding_4"/>
    <property type="match status" value="1"/>
</dbReference>
<evidence type="ECO:0000259" key="5">
    <source>
        <dbReference type="PROSITE" id="PS51387"/>
    </source>
</evidence>
<dbReference type="PANTHER" id="PTHR42973:SF25">
    <property type="entry name" value="PHOSPHOMEVALONATE KINASE"/>
    <property type="match status" value="1"/>
</dbReference>
<dbReference type="InterPro" id="IPR016169">
    <property type="entry name" value="FAD-bd_PCMH_sub2"/>
</dbReference>
<accession>A0A9P9AFD8</accession>
<dbReference type="EMBL" id="JAGSXJ010000002">
    <property type="protein sequence ID" value="KAH6695192.1"/>
    <property type="molecule type" value="Genomic_DNA"/>
</dbReference>
<dbReference type="GO" id="GO:0006695">
    <property type="term" value="P:cholesterol biosynthetic process"/>
    <property type="evidence" value="ECO:0007669"/>
    <property type="project" value="InterPro"/>
</dbReference>
<dbReference type="InterPro" id="IPR036318">
    <property type="entry name" value="FAD-bd_PCMH-like_sf"/>
</dbReference>
<keyword evidence="3" id="KW-0274">FAD</keyword>
<keyword evidence="6" id="KW-0808">Transferase</keyword>
<dbReference type="PROSITE" id="PS51387">
    <property type="entry name" value="FAD_PCMH"/>
    <property type="match status" value="1"/>
</dbReference>
<dbReference type="GO" id="GO:0005737">
    <property type="term" value="C:cytoplasm"/>
    <property type="evidence" value="ECO:0007669"/>
    <property type="project" value="InterPro"/>
</dbReference>
<dbReference type="GO" id="GO:0071949">
    <property type="term" value="F:FAD binding"/>
    <property type="evidence" value="ECO:0007669"/>
    <property type="project" value="InterPro"/>
</dbReference>
<name>A0A9P9AFD8_9PEZI</name>
<sequence length="1129" mass="123822">MATLDQLKQALRRSADIASCRRIPLDTTNYLTGFRPFQSFAGLKTYDDFIVPQLEQIVLRLLEDRPHISVLEVGPGQRSVLGKLPKFLTEKIATYEAFEQDKHFANPCSQWLLSDDTSFPGVQTPLVCPSSFSPRNGIEYDLVLFCQSLYGMDDKSKVIGQALGMTSEDGTVVVFHRESLCVEGLACQRTVTFPTGLVDILNKEFPIDGFAPFIAGFDVSSSAVKEEWRDICRSIGENITYPGNHSCTRWIRFSAPETMMVFTRHSLRLSELTDKVPFSSGMDAVKNREARRRHPAAVLRPTDIDRVQECIRWALKHEFGLSIVGGSHSGHCLISGVVGIDMSAFSDIHILETVTNTTSNHSEVLLVAGGGCKAGDIIKQAMDAGVTVPLGSRPSVGSGLWLQGGIGHLTRLHGLSCDAVLGAVVVSPATGDILYVGTVPLEHQPAGSSRPKNEEDLLWAPKGAGNQVAVVISVVFRTVPTYTYAVRSWSVPLADALEPNRDLAVSLASFGENLAGKLPGHCSSDAYIHWSPDSRQIHLGVSLLEALPTATTSLASFNTTEASELAVSTLGREMNYQVVDAVGLFDAEMQMLELSKSHRNGGNGKTSAFKRCVFLPEMNSQVVEEIVSAMNKTPSSLCYLHLLHGGGDGMVAFGCRDWVFACIITGVWPRNQDDTETARMAIAWVYDIAETLLPLSYGAYAADLGPDPRDAELAAAAFGPSKLRLAKIKMAMDPGNVLRYVCPLPPTPRGQRLIIMVTGGRGVGKDYSAEVWRKAFTKANITARVVSISDVTKREYAASSGADLDALLQDRDYKESHRQALTTFYRDQVGQRPRIPEEHFLDAVRSASDVDVVLITGMRDDAPVANFAHLVPDTRVMEVRVYDEEDEREVPPHLLDENSMEEKQDYKPCLEFKNESRGRAAAKAFADEHLVLLFNEDLYRLTEMVTMIPDYPREGIDFRHVLNISQQRLGLRLCCMELQDRFAGSWADINALPCCEAGGLIFATALSQALNIPLALIRKTNKLPPPVLSVPKHQSHISAAGDVVSDGAMFEMGQNVIPKNSSLVIVDDVLATGETLLAVMRLLEKAGVSKEKMNVMVVAEFPRHQGRKMLREHGFGMVRIQSLMVFGGK</sequence>
<dbReference type="Gene3D" id="3.40.50.300">
    <property type="entry name" value="P-loop containing nucleotide triphosphate hydrolases"/>
    <property type="match status" value="1"/>
</dbReference>
<evidence type="ECO:0000256" key="4">
    <source>
        <dbReference type="ARBA" id="ARBA00023002"/>
    </source>
</evidence>
<dbReference type="Gene3D" id="3.40.50.2020">
    <property type="match status" value="1"/>
</dbReference>
<dbReference type="Pfam" id="PF00156">
    <property type="entry name" value="Pribosyltran"/>
    <property type="match status" value="1"/>
</dbReference>
<dbReference type="InterPro" id="IPR029057">
    <property type="entry name" value="PRTase-like"/>
</dbReference>
<comment type="caution">
    <text evidence="6">The sequence shown here is derived from an EMBL/GenBank/DDBJ whole genome shotgun (WGS) entry which is preliminary data.</text>
</comment>
<dbReference type="Gene3D" id="3.40.50.150">
    <property type="entry name" value="Vaccinia Virus protein VP39"/>
    <property type="match status" value="1"/>
</dbReference>
<evidence type="ECO:0000313" key="6">
    <source>
        <dbReference type="EMBL" id="KAH6695192.1"/>
    </source>
</evidence>
<dbReference type="InterPro" id="IPR029063">
    <property type="entry name" value="SAM-dependent_MTases_sf"/>
</dbReference>
<dbReference type="AlphaFoldDB" id="A0A9P9AFD8"/>
<comment type="similarity">
    <text evidence="1">Belongs to the oxygen-dependent FAD-linked oxidoreductase family.</text>
</comment>
<dbReference type="CDD" id="cd06223">
    <property type="entry name" value="PRTases_typeI"/>
    <property type="match status" value="1"/>
</dbReference>
<dbReference type="Gene3D" id="3.30.465.10">
    <property type="match status" value="1"/>
</dbReference>
<keyword evidence="7" id="KW-1185">Reference proteome</keyword>
<dbReference type="OrthoDB" id="363185at2759"/>
<gene>
    <name evidence="6" type="ORF">F5X68DRAFT_243694</name>
</gene>
<dbReference type="GO" id="GO:0004631">
    <property type="term" value="F:phosphomevalonate kinase activity"/>
    <property type="evidence" value="ECO:0007669"/>
    <property type="project" value="InterPro"/>
</dbReference>
<dbReference type="Gene3D" id="3.40.462.20">
    <property type="match status" value="1"/>
</dbReference>
<evidence type="ECO:0000256" key="2">
    <source>
        <dbReference type="ARBA" id="ARBA00022630"/>
    </source>
</evidence>
<dbReference type="InterPro" id="IPR005919">
    <property type="entry name" value="Pmev_kin_anim"/>
</dbReference>
<organism evidence="6 7">
    <name type="scientific">Plectosphaerella plurivora</name>
    <dbReference type="NCBI Taxonomy" id="936078"/>
    <lineage>
        <taxon>Eukaryota</taxon>
        <taxon>Fungi</taxon>
        <taxon>Dikarya</taxon>
        <taxon>Ascomycota</taxon>
        <taxon>Pezizomycotina</taxon>
        <taxon>Sordariomycetes</taxon>
        <taxon>Hypocreomycetidae</taxon>
        <taxon>Glomerellales</taxon>
        <taxon>Plectosphaerellaceae</taxon>
        <taxon>Plectosphaerella</taxon>
    </lineage>
</organism>
<reference evidence="6" key="1">
    <citation type="journal article" date="2021" name="Nat. Commun.">
        <title>Genetic determinants of endophytism in the Arabidopsis root mycobiome.</title>
        <authorList>
            <person name="Mesny F."/>
            <person name="Miyauchi S."/>
            <person name="Thiergart T."/>
            <person name="Pickel B."/>
            <person name="Atanasova L."/>
            <person name="Karlsson M."/>
            <person name="Huettel B."/>
            <person name="Barry K.W."/>
            <person name="Haridas S."/>
            <person name="Chen C."/>
            <person name="Bauer D."/>
            <person name="Andreopoulos W."/>
            <person name="Pangilinan J."/>
            <person name="LaButti K."/>
            <person name="Riley R."/>
            <person name="Lipzen A."/>
            <person name="Clum A."/>
            <person name="Drula E."/>
            <person name="Henrissat B."/>
            <person name="Kohler A."/>
            <person name="Grigoriev I.V."/>
            <person name="Martin F.M."/>
            <person name="Hacquard S."/>
        </authorList>
    </citation>
    <scope>NUCLEOTIDE SEQUENCE</scope>
    <source>
        <strain evidence="6">MPI-SDFR-AT-0117</strain>
    </source>
</reference>
<dbReference type="InterPro" id="IPR006094">
    <property type="entry name" value="Oxid_FAD_bind_N"/>
</dbReference>
<evidence type="ECO:0000256" key="1">
    <source>
        <dbReference type="ARBA" id="ARBA00005466"/>
    </source>
</evidence>
<dbReference type="InterPro" id="IPR016166">
    <property type="entry name" value="FAD-bd_PCMH"/>
</dbReference>
<dbReference type="InterPro" id="IPR000836">
    <property type="entry name" value="PRTase_dom"/>
</dbReference>
<proteinExistence type="inferred from homology"/>
<dbReference type="SUPFAM" id="SSF56176">
    <property type="entry name" value="FAD-binding/transporter-associated domain-like"/>
    <property type="match status" value="1"/>
</dbReference>
<dbReference type="Pfam" id="PF04275">
    <property type="entry name" value="P-mevalo_kinase"/>
    <property type="match status" value="1"/>
</dbReference>
<evidence type="ECO:0000313" key="7">
    <source>
        <dbReference type="Proteomes" id="UP000770015"/>
    </source>
</evidence>
<evidence type="ECO:0000256" key="3">
    <source>
        <dbReference type="ARBA" id="ARBA00022827"/>
    </source>
</evidence>
<protein>
    <submittedName>
        <fullName evidence="6">Phosphoribosyl transferase domain protein</fullName>
    </submittedName>
</protein>